<dbReference type="AlphaFoldDB" id="A0A1H6BGC7"/>
<dbReference type="Proteomes" id="UP000236731">
    <property type="component" value="Unassembled WGS sequence"/>
</dbReference>
<feature type="chain" id="PRO_5009293725" description="SH3 domain-containing protein" evidence="1">
    <location>
        <begin position="24"/>
        <end position="299"/>
    </location>
</feature>
<dbReference type="EMBL" id="FNUT01000010">
    <property type="protein sequence ID" value="SEG59821.1"/>
    <property type="molecule type" value="Genomic_DNA"/>
</dbReference>
<name>A0A1H6BGC7_9SPHI</name>
<proteinExistence type="predicted"/>
<feature type="signal peptide" evidence="1">
    <location>
        <begin position="1"/>
        <end position="23"/>
    </location>
</feature>
<sequence>MKRMYQTIMVILVLITATSPLFAQEPAAYAQDDNFNLYHTFKDSSARVFVNMAYIRTEPSSKSQLQDSLALGTPVTFLDDEGYHATFIRGMELPWHRIQYQADGKTRTGYIWLGLLSIDQQVDAKSGQLFMYGFAWKSNDPNDAYYWVETKVLDKNLQLLDSKGFPFYHSEQSYSMSELQQGNSIATAKQTYSIRFLGEACGISSIHQALAFDGKHLILLPRTSSVSDAGVYYYDEELKFPKKHQLGKDIVLKTIETGEAEDYDMDNPPDELKYKISKVEETYQWDGQLYRKIAEKKIK</sequence>
<evidence type="ECO:0008006" key="4">
    <source>
        <dbReference type="Google" id="ProtNLM"/>
    </source>
</evidence>
<keyword evidence="3" id="KW-1185">Reference proteome</keyword>
<evidence type="ECO:0000313" key="3">
    <source>
        <dbReference type="Proteomes" id="UP000236731"/>
    </source>
</evidence>
<protein>
    <recommendedName>
        <fullName evidence="4">SH3 domain-containing protein</fullName>
    </recommendedName>
</protein>
<keyword evidence="1" id="KW-0732">Signal</keyword>
<accession>A0A1H6BGC7</accession>
<evidence type="ECO:0000256" key="1">
    <source>
        <dbReference type="SAM" id="SignalP"/>
    </source>
</evidence>
<organism evidence="2 3">
    <name type="scientific">Sphingobacterium lactis</name>
    <dbReference type="NCBI Taxonomy" id="797291"/>
    <lineage>
        <taxon>Bacteria</taxon>
        <taxon>Pseudomonadati</taxon>
        <taxon>Bacteroidota</taxon>
        <taxon>Sphingobacteriia</taxon>
        <taxon>Sphingobacteriales</taxon>
        <taxon>Sphingobacteriaceae</taxon>
        <taxon>Sphingobacterium</taxon>
    </lineage>
</organism>
<dbReference type="Gene3D" id="2.30.30.40">
    <property type="entry name" value="SH3 Domains"/>
    <property type="match status" value="1"/>
</dbReference>
<evidence type="ECO:0000313" key="2">
    <source>
        <dbReference type="EMBL" id="SEG59821.1"/>
    </source>
</evidence>
<reference evidence="3" key="1">
    <citation type="submission" date="2016-10" db="EMBL/GenBank/DDBJ databases">
        <authorList>
            <person name="Varghese N."/>
            <person name="Submissions S."/>
        </authorList>
    </citation>
    <scope>NUCLEOTIDE SEQUENCE [LARGE SCALE GENOMIC DNA]</scope>
    <source>
        <strain evidence="3">DSM 22361</strain>
    </source>
</reference>
<gene>
    <name evidence="2" type="ORF">SAMN05421877_11095</name>
</gene>